<evidence type="ECO:0000313" key="1">
    <source>
        <dbReference type="EMBL" id="PYI04451.1"/>
    </source>
</evidence>
<name>A0A319E384_ASPSB</name>
<dbReference type="Gene3D" id="2.60.120.330">
    <property type="entry name" value="B-lactam Antibiotic, Isopenicillin N Synthase, Chain"/>
    <property type="match status" value="1"/>
</dbReference>
<dbReference type="PANTHER" id="PTHR30613">
    <property type="entry name" value="UNCHARACTERIZED PROTEIN YBIU-RELATED"/>
    <property type="match status" value="1"/>
</dbReference>
<dbReference type="STRING" id="1448318.A0A319E384"/>
<protein>
    <submittedName>
        <fullName evidence="1">DUF1479 domain protein</fullName>
    </submittedName>
</protein>
<dbReference type="InterPro" id="IPR027443">
    <property type="entry name" value="IPNS-like_sf"/>
</dbReference>
<dbReference type="VEuPathDB" id="FungiDB:BO78DRAFT_449860"/>
<sequence length="476" mass="53275">MLPTARRLAKKAGDIGDSFASLSGAATVPLPDRFRRLKCDLVRGKGGKIVSSWSRLLGQLKLENQLIAAKKHNIIPQISFNNLEKDCEELRDEIHKRGVVVVRGVVPEHEALAYQHEIEEYVRKNPTTRGFPQNDPQVYELYWSAAQLKARSHPSFLKVQRHLMDWLWNTSPETEISLSTPLTYADRLRIRHPGDQTFAVGPHTDGGSTERWEKEGYGKGGVYDKIFEGEWESYDSWDASGRVKAVNNLYDGLGACSIFRMWQGWMSMSHSGPGEGTLLVNPLIKLSTAYLLLRPFFRPIDEARGPGFLDADNWAFTGESDMTSELHGATPDHRQELNDALHPHLELDRTVVHVPPIRPGDFVAWHCDAIHAVDKTHNGTNDSSVLYIPVCPVTETNATYLAGQRTAFREGIPPSDFPAGDGEAYHVGRPSEEMFRSWTDDTGKQAFGLEKLAAGDRALPGEKRVIEKANRILGFE</sequence>
<dbReference type="OrthoDB" id="8249012at2759"/>
<organism evidence="1 2">
    <name type="scientific">Aspergillus sclerotiicarbonarius (strain CBS 121057 / IBT 28362)</name>
    <dbReference type="NCBI Taxonomy" id="1448318"/>
    <lineage>
        <taxon>Eukaryota</taxon>
        <taxon>Fungi</taxon>
        <taxon>Dikarya</taxon>
        <taxon>Ascomycota</taxon>
        <taxon>Pezizomycotina</taxon>
        <taxon>Eurotiomycetes</taxon>
        <taxon>Eurotiomycetidae</taxon>
        <taxon>Eurotiales</taxon>
        <taxon>Aspergillaceae</taxon>
        <taxon>Aspergillus</taxon>
        <taxon>Aspergillus subgen. Circumdati</taxon>
    </lineage>
</organism>
<evidence type="ECO:0000313" key="2">
    <source>
        <dbReference type="Proteomes" id="UP000248423"/>
    </source>
</evidence>
<accession>A0A319E384</accession>
<dbReference type="Pfam" id="PF07350">
    <property type="entry name" value="Gig2-like"/>
    <property type="match status" value="1"/>
</dbReference>
<gene>
    <name evidence="1" type="ORF">BO78DRAFT_449860</name>
</gene>
<proteinExistence type="predicted"/>
<dbReference type="Proteomes" id="UP000248423">
    <property type="component" value="Unassembled WGS sequence"/>
</dbReference>
<dbReference type="PANTHER" id="PTHR30613:SF1">
    <property type="entry name" value="DUF1479 DOMAIN PROTEIN (AFU_ORTHOLOGUE AFUA_5G09280)"/>
    <property type="match status" value="1"/>
</dbReference>
<dbReference type="SUPFAM" id="SSF51197">
    <property type="entry name" value="Clavaminate synthase-like"/>
    <property type="match status" value="1"/>
</dbReference>
<dbReference type="EMBL" id="KZ826369">
    <property type="protein sequence ID" value="PYI04451.1"/>
    <property type="molecule type" value="Genomic_DNA"/>
</dbReference>
<reference evidence="1 2" key="1">
    <citation type="submission" date="2018-02" db="EMBL/GenBank/DDBJ databases">
        <title>The genomes of Aspergillus section Nigri reveals drivers in fungal speciation.</title>
        <authorList>
            <consortium name="DOE Joint Genome Institute"/>
            <person name="Vesth T.C."/>
            <person name="Nybo J."/>
            <person name="Theobald S."/>
            <person name="Brandl J."/>
            <person name="Frisvad J.C."/>
            <person name="Nielsen K.F."/>
            <person name="Lyhne E.K."/>
            <person name="Kogle M.E."/>
            <person name="Kuo A."/>
            <person name="Riley R."/>
            <person name="Clum A."/>
            <person name="Nolan M."/>
            <person name="Lipzen A."/>
            <person name="Salamov A."/>
            <person name="Henrissat B."/>
            <person name="Wiebenga A."/>
            <person name="De vries R.P."/>
            <person name="Grigoriev I.V."/>
            <person name="Mortensen U.H."/>
            <person name="Andersen M.R."/>
            <person name="Baker S.E."/>
        </authorList>
    </citation>
    <scope>NUCLEOTIDE SEQUENCE [LARGE SCALE GENOMIC DNA]</scope>
    <source>
        <strain evidence="1 2">CBS 121057</strain>
    </source>
</reference>
<dbReference type="InterPro" id="IPR010856">
    <property type="entry name" value="Gig2-like"/>
</dbReference>
<dbReference type="AlphaFoldDB" id="A0A319E384"/>
<keyword evidence="2" id="KW-1185">Reference proteome</keyword>